<dbReference type="GO" id="GO:0006171">
    <property type="term" value="P:cAMP biosynthetic process"/>
    <property type="evidence" value="ECO:0007669"/>
    <property type="project" value="InterPro"/>
</dbReference>
<dbReference type="FunFam" id="3.40.1700.10:FF:000002">
    <property type="entry name" value="Diadenylate cyclase"/>
    <property type="match status" value="1"/>
</dbReference>
<keyword evidence="7 10" id="KW-0067">ATP-binding</keyword>
<comment type="function">
    <text evidence="10">Catalyzes the condensation of 2 ATP molecules into cyclic di-AMP (c-di-AMP), a second messenger used to regulate differing processes in different bacteria.</text>
</comment>
<evidence type="ECO:0000256" key="5">
    <source>
        <dbReference type="ARBA" id="ARBA00022695"/>
    </source>
</evidence>
<protein>
    <recommendedName>
        <fullName evidence="10">Diadenylate cyclase</fullName>
        <shortName evidence="10">DAC</shortName>
        <ecNumber evidence="10">2.7.7.85</ecNumber>
    </recommendedName>
    <alternativeName>
        <fullName evidence="10">Cyclic-di-AMP synthase</fullName>
        <shortName evidence="10">c-di-AMP synthase</shortName>
    </alternativeName>
</protein>
<evidence type="ECO:0000313" key="13">
    <source>
        <dbReference type="Proteomes" id="UP000014975"/>
    </source>
</evidence>
<sequence length="247" mass="27303">MFDTTQFAWRELLDIGLVAIIYYRLILLLKGTRAVPVIYGLILVLALYWVSAEAGLYTLNWFLANFLGSIFLVIIILFQADIRKALSNIGELRFWFTKKVAEETLAEVLAALTAMAKTRTGALVVFERRVPLGEFIEKGVALNAMVSAELLQTIFHHNTPLHDGAVIIKDDRISAASCILPLTHDAKLSTAFGTRHRAAIGLTEESDAVVLVVSEERGEISLVTQGRIYYGLTESALHGKVKEALES</sequence>
<dbReference type="PROSITE" id="PS51794">
    <property type="entry name" value="DAC"/>
    <property type="match status" value="1"/>
</dbReference>
<evidence type="ECO:0000256" key="1">
    <source>
        <dbReference type="ARBA" id="ARBA00000877"/>
    </source>
</evidence>
<dbReference type="Pfam" id="PF02457">
    <property type="entry name" value="DAC"/>
    <property type="match status" value="1"/>
</dbReference>
<dbReference type="InterPro" id="IPR034701">
    <property type="entry name" value="CdaA"/>
</dbReference>
<gene>
    <name evidence="10" type="primary">dacA</name>
    <name evidence="12" type="ORF">dsat_2605</name>
</gene>
<evidence type="ECO:0000256" key="10">
    <source>
        <dbReference type="HAMAP-Rule" id="MF_01499"/>
    </source>
</evidence>
<keyword evidence="9 10" id="KW-0472">Membrane</keyword>
<dbReference type="EC" id="2.7.7.85" evidence="10"/>
<comment type="similarity">
    <text evidence="10">Belongs to the adenylate cyclase family. DacA/CdaA subfamily.</text>
</comment>
<dbReference type="InterPro" id="IPR045585">
    <property type="entry name" value="CdaA_N"/>
</dbReference>
<accession>S7TDP8</accession>
<dbReference type="EMBL" id="ATHI01000006">
    <property type="protein sequence ID" value="EPR34786.1"/>
    <property type="molecule type" value="Genomic_DNA"/>
</dbReference>
<feature type="transmembrane region" description="Helical" evidence="10">
    <location>
        <begin position="12"/>
        <end position="29"/>
    </location>
</feature>
<dbReference type="Pfam" id="PF19293">
    <property type="entry name" value="CdaA_N"/>
    <property type="match status" value="1"/>
</dbReference>
<keyword evidence="8 10" id="KW-1133">Transmembrane helix</keyword>
<keyword evidence="5 10" id="KW-0548">Nucleotidyltransferase</keyword>
<evidence type="ECO:0000256" key="3">
    <source>
        <dbReference type="ARBA" id="ARBA00022679"/>
    </source>
</evidence>
<proteinExistence type="inferred from homology"/>
<keyword evidence="4 10" id="KW-0812">Transmembrane</keyword>
<keyword evidence="13" id="KW-1185">Reference proteome</keyword>
<dbReference type="SUPFAM" id="SSF143597">
    <property type="entry name" value="YojJ-like"/>
    <property type="match status" value="1"/>
</dbReference>
<dbReference type="InterPro" id="IPR014046">
    <property type="entry name" value="C-di-AMP_synthase"/>
</dbReference>
<evidence type="ECO:0000256" key="9">
    <source>
        <dbReference type="ARBA" id="ARBA00023136"/>
    </source>
</evidence>
<dbReference type="PANTHER" id="PTHR34185">
    <property type="entry name" value="DIADENYLATE CYCLASE"/>
    <property type="match status" value="1"/>
</dbReference>
<evidence type="ECO:0000256" key="7">
    <source>
        <dbReference type="ARBA" id="ARBA00022840"/>
    </source>
</evidence>
<dbReference type="InterPro" id="IPR050338">
    <property type="entry name" value="DisA"/>
</dbReference>
<evidence type="ECO:0000259" key="11">
    <source>
        <dbReference type="PROSITE" id="PS51794"/>
    </source>
</evidence>
<comment type="caution">
    <text evidence="12">The sequence shown here is derived from an EMBL/GenBank/DDBJ whole genome shotgun (WGS) entry which is preliminary data.</text>
</comment>
<evidence type="ECO:0000256" key="6">
    <source>
        <dbReference type="ARBA" id="ARBA00022741"/>
    </source>
</evidence>
<dbReference type="RefSeq" id="WP_020886490.1">
    <property type="nucleotide sequence ID" value="NZ_ATHI01000006.1"/>
</dbReference>
<feature type="domain" description="DAC" evidence="11">
    <location>
        <begin position="79"/>
        <end position="234"/>
    </location>
</feature>
<dbReference type="OrthoDB" id="9807385at2"/>
<dbReference type="Gene3D" id="3.40.1700.10">
    <property type="entry name" value="DNA integrity scanning protein, DisA, N-terminal domain"/>
    <property type="match status" value="1"/>
</dbReference>
<reference evidence="12 13" key="1">
    <citation type="journal article" date="2013" name="Genome Announc.">
        <title>Draft genome sequences for three mercury-methylating, sulfate-reducing bacteria.</title>
        <authorList>
            <person name="Brown S.D."/>
            <person name="Hurt R.A.Jr."/>
            <person name="Gilmour C.C."/>
            <person name="Elias D.A."/>
        </authorList>
    </citation>
    <scope>NUCLEOTIDE SEQUENCE [LARGE SCALE GENOMIC DNA]</scope>
    <source>
        <strain evidence="12 13">DSM 16529</strain>
    </source>
</reference>
<evidence type="ECO:0000256" key="2">
    <source>
        <dbReference type="ARBA" id="ARBA00022475"/>
    </source>
</evidence>
<dbReference type="NCBIfam" id="TIGR00159">
    <property type="entry name" value="diadenylate cyclase CdaA"/>
    <property type="match status" value="1"/>
</dbReference>
<dbReference type="HAMAP" id="MF_01499">
    <property type="entry name" value="DacA"/>
    <property type="match status" value="1"/>
</dbReference>
<comment type="subunit">
    <text evidence="10">Probably a homodimer.</text>
</comment>
<evidence type="ECO:0000256" key="8">
    <source>
        <dbReference type="ARBA" id="ARBA00022989"/>
    </source>
</evidence>
<keyword evidence="3 10" id="KW-0808">Transferase</keyword>
<dbReference type="Proteomes" id="UP000014975">
    <property type="component" value="Unassembled WGS sequence"/>
</dbReference>
<dbReference type="STRING" id="1121439.dsat_2605"/>
<dbReference type="GO" id="GO:0106408">
    <property type="term" value="F:diadenylate cyclase activity"/>
    <property type="evidence" value="ECO:0007669"/>
    <property type="project" value="UniProtKB-EC"/>
</dbReference>
<dbReference type="PANTHER" id="PTHR34185:SF1">
    <property type="entry name" value="DIADENYLATE CYCLASE"/>
    <property type="match status" value="1"/>
</dbReference>
<dbReference type="InterPro" id="IPR003390">
    <property type="entry name" value="DNA_integrity_scan_DisA_N"/>
</dbReference>
<dbReference type="PIRSF" id="PIRSF004793">
    <property type="entry name" value="UCP004793"/>
    <property type="match status" value="1"/>
</dbReference>
<dbReference type="GO" id="GO:0005524">
    <property type="term" value="F:ATP binding"/>
    <property type="evidence" value="ECO:0007669"/>
    <property type="project" value="UniProtKB-UniRule"/>
</dbReference>
<evidence type="ECO:0000313" key="12">
    <source>
        <dbReference type="EMBL" id="EPR34786.1"/>
    </source>
</evidence>
<feature type="transmembrane region" description="Helical" evidence="10">
    <location>
        <begin position="58"/>
        <end position="78"/>
    </location>
</feature>
<comment type="caution">
    <text evidence="10">Lacks conserved residue(s) required for the propagation of feature annotation.</text>
</comment>
<dbReference type="GO" id="GO:0004016">
    <property type="term" value="F:adenylate cyclase activity"/>
    <property type="evidence" value="ECO:0007669"/>
    <property type="project" value="UniProtKB-UniRule"/>
</dbReference>
<keyword evidence="2 10" id="KW-1003">Cell membrane</keyword>
<keyword evidence="6 10" id="KW-0547">Nucleotide-binding</keyword>
<feature type="transmembrane region" description="Helical" evidence="10">
    <location>
        <begin position="36"/>
        <end position="52"/>
    </location>
</feature>
<comment type="catalytic activity">
    <reaction evidence="1 10">
        <text>2 ATP = 3',3'-c-di-AMP + 2 diphosphate</text>
        <dbReference type="Rhea" id="RHEA:35655"/>
        <dbReference type="ChEBI" id="CHEBI:30616"/>
        <dbReference type="ChEBI" id="CHEBI:33019"/>
        <dbReference type="ChEBI" id="CHEBI:71500"/>
        <dbReference type="EC" id="2.7.7.85"/>
    </reaction>
</comment>
<evidence type="ECO:0000256" key="4">
    <source>
        <dbReference type="ARBA" id="ARBA00022692"/>
    </source>
</evidence>
<dbReference type="eggNOG" id="COG1624">
    <property type="taxonomic scope" value="Bacteria"/>
</dbReference>
<dbReference type="InterPro" id="IPR036888">
    <property type="entry name" value="DNA_integrity_DisA_N_sf"/>
</dbReference>
<dbReference type="AlphaFoldDB" id="S7TDP8"/>
<organism evidence="12 13">
    <name type="scientific">Alkalidesulfovibrio alkalitolerans DSM 16529</name>
    <dbReference type="NCBI Taxonomy" id="1121439"/>
    <lineage>
        <taxon>Bacteria</taxon>
        <taxon>Pseudomonadati</taxon>
        <taxon>Thermodesulfobacteriota</taxon>
        <taxon>Desulfovibrionia</taxon>
        <taxon>Desulfovibrionales</taxon>
        <taxon>Desulfovibrionaceae</taxon>
        <taxon>Alkalidesulfovibrio</taxon>
    </lineage>
</organism>
<dbReference type="PATRIC" id="fig|1121439.3.peg.1006"/>
<name>S7TDP8_9BACT</name>